<dbReference type="InterPro" id="IPR001606">
    <property type="entry name" value="ARID_dom"/>
</dbReference>
<dbReference type="Pfam" id="PF02375">
    <property type="entry name" value="JmjN"/>
    <property type="match status" value="1"/>
</dbReference>
<dbReference type="InterPro" id="IPR003349">
    <property type="entry name" value="JmjN"/>
</dbReference>
<dbReference type="GO" id="GO:0003677">
    <property type="term" value="F:DNA binding"/>
    <property type="evidence" value="ECO:0007669"/>
    <property type="project" value="InterPro"/>
</dbReference>
<evidence type="ECO:0000256" key="1">
    <source>
        <dbReference type="ARBA" id="ARBA00004123"/>
    </source>
</evidence>
<dbReference type="PANTHER" id="PTHR10694">
    <property type="entry name" value="LYSINE-SPECIFIC DEMETHYLASE"/>
    <property type="match status" value="1"/>
</dbReference>
<comment type="subcellular location">
    <subcellularLocation>
        <location evidence="1">Nucleus</location>
    </subcellularLocation>
</comment>
<evidence type="ECO:0000259" key="7">
    <source>
        <dbReference type="PROSITE" id="PS51184"/>
    </source>
</evidence>
<feature type="domain" description="JmjC" evidence="7">
    <location>
        <begin position="1673"/>
        <end position="1838"/>
    </location>
</feature>
<feature type="compositionally biased region" description="Basic and acidic residues" evidence="4">
    <location>
        <begin position="1007"/>
        <end position="1020"/>
    </location>
</feature>
<sequence length="1997" mass="223021">MVLSRNDKRKRKEGDLVDLMDPLAEPSKRTKIHAQRKFAQGAATPVFSPATTPVKEKEKVKPTVFRELITHRRPNTEDFLTFLCFRGTSILPSSLNFFNTASKKDRQQNVSKLSLASNLFSKTNATSGRSTPTFQAEEDTTAIALSKSLPIKDKPSIVLKKQAPQAIPKTIKLKTTNSAIQALKKKYQEQRLTKQRLKKKFKPTCMKTRSCVDATERPPEDKPLPIKLVEAPKKMLSRMENKRLGLRSTGPADVEKKILLPLKSLKKQIPVKLKKNVLAREETSSVESMSTRNGPRKAAGKLATTKPIQKKLFGKSKKFEGRRVTRSHTDVPASPPPTSLSRRPTRKTKEAAAVYMEILGRKLVSPELENEDNMSLDSFPELPNARKMAQTENEIKAKVRSLKAAASVGLTTTVPTPKEKEKKIVSGVSGNIKAVKRKLVKQVLPLRNKRLVKVQKYREMNSDEESVSSKETNKGGKATVTSKRLALPSLIKNKKFENHNLRSSRSSAIAKINSNAKLHESQFASINDSARLSTKIAESQVAAKDVPREKITAAFKRKRDSIAIDKDKDRESSSKQRVEGTKSKAKQTSNNSTIDSEEETLGEILNKMKRKREIEKEESASDITTKKSTESKAAKATMTTAMAIQDTLAATMKTTTTTSMTTTTTTTTTTATPIATGTAITSMTSTLSTIVKSTTVEMLRSQAVSEATTTKISDDEESFRGFTKKAISKVVSTCQSHVKANKLMEEIDIKANVFKTHGIAPNISSALKDPRKLDIKISTTSFPYIKPIHDKLMSDGIIHNVANASVKLEPDFGDSKVSCTTTVPLNIIDISKTLGHGRKERVNMSTEQIEKWLNESSLAKEESKVEMESVTNNFKYDPGLNKPKSDVMAPSTPIHGHISISPKIQHLVRPVNVTLSKLSDRLKKTSCAISSNRTPAVFLTNSQISSVKPQTPVGPKSKLSSDGISKERKEPIVTPPSRKMSKDSSYGEDAVDNDAISKSDANSVGDSSERKSLSSPEKKVFFHQRKPFLPKVKERKVASSASAFSPENESSVYAFESEAEAPVSTPFRRKTKEAAAKDNHGIAEKKCKPANSEAKNKSGEETKVTEPLNSPEEARKDEEKSPPLLEKTTPKNFELPKNFADLTNIQVLPLDKLTTSWSSVNCSASIAVQVNLDDQKQQQKQQQKKEQSTAESNKESNVSQKSTEISTQTDANTDNDDDNDSGQLFYIPLQAVTRNTSAQGGQQLIQGVAVKLGTEGPTGPNQRVLLKAKLVTKPPISVARCPPIGTVQPTARLPQNVNNEQIDVPSTSAHNLSAEALKLQTPEEKAARGTNIASKLLKSAKGKERKLLSETIKPGKKAHVKAKNTNAYAPINKTKFPKMRDSNDVARLVEAPIFRPSEKDFQDPLEYIEKIRPIAEQFGICKVIPPSNFKPECKVSDDMRFTAYNHYVHRMLHRWGPNVKEMMAIKKYLATQSIILTQPPWVGGMEVDLPHLYQTVQNLGGLKEVIEKKKWQKVAEGMKIPRSAQDRITKLDDIYCKYLLPYDTLSQNERDKLFKDVEDDWMKREKQEKPEESQSVENEDDEEEDNVDEIEECIVKGRNMPLNAFYRIARNTQRMWFGETQRSTNETDGPSAEEVEGAFWRHVVEKKRHVCVHAASIDSSGRGFGFSVAKNSPFARHAWNLKVLTNNAGSVLRALGPQMGVTVPTLHVGMLFSACCWYRDPHGLPWIEYLHTGAKKIWYGIPNERSSAFRKALATMFPRYCKNKTIWLPSDTAMVPPDMLVSNGVPLCRTVQEPGQFIVVFPKAFTSSIGTGYVVSESVYFAQQSWLENAEQIFQDIHDSCEPSIFSFERLLFSIINDSRSHIEVLKQILPTVIRICAKEIENRKKLKDLGLTNMEKLPLPESEKKRRGKKVKKEEGDYECDICRENLFVSVVSNPVDESIFCPTHAIPYIERKKQMLKNCILMYTYSESELNDLIRKLKDRIEAKSKKTNQMKQTK</sequence>
<dbReference type="PANTHER" id="PTHR10694:SF113">
    <property type="entry name" value="PROTEIN JUMONJI"/>
    <property type="match status" value="1"/>
</dbReference>
<dbReference type="Pfam" id="PF01388">
    <property type="entry name" value="ARID"/>
    <property type="match status" value="1"/>
</dbReference>
<feature type="coiled-coil region" evidence="3">
    <location>
        <begin position="1969"/>
        <end position="1996"/>
    </location>
</feature>
<feature type="compositionally biased region" description="Basic and acidic residues" evidence="4">
    <location>
        <begin position="1177"/>
        <end position="1194"/>
    </location>
</feature>
<dbReference type="PROSITE" id="PS51184">
    <property type="entry name" value="JMJC"/>
    <property type="match status" value="1"/>
</dbReference>
<organism evidence="8 9">
    <name type="scientific">Ceratosolen solmsi marchali</name>
    <dbReference type="NCBI Taxonomy" id="326594"/>
    <lineage>
        <taxon>Eukaryota</taxon>
        <taxon>Metazoa</taxon>
        <taxon>Ecdysozoa</taxon>
        <taxon>Arthropoda</taxon>
        <taxon>Hexapoda</taxon>
        <taxon>Insecta</taxon>
        <taxon>Pterygota</taxon>
        <taxon>Neoptera</taxon>
        <taxon>Endopterygota</taxon>
        <taxon>Hymenoptera</taxon>
        <taxon>Apocrita</taxon>
        <taxon>Proctotrupomorpha</taxon>
        <taxon>Chalcidoidea</taxon>
        <taxon>Agaonidae</taxon>
        <taxon>Agaoninae</taxon>
        <taxon>Ceratosolen</taxon>
    </lineage>
</organism>
<dbReference type="FunFam" id="1.10.150.60:FF:000012">
    <property type="entry name" value="Blast:Protein Jumonji"/>
    <property type="match status" value="1"/>
</dbReference>
<evidence type="ECO:0000256" key="4">
    <source>
        <dbReference type="SAM" id="MobiDB-lite"/>
    </source>
</evidence>
<feature type="region of interest" description="Disordered" evidence="4">
    <location>
        <begin position="1563"/>
        <end position="1587"/>
    </location>
</feature>
<evidence type="ECO:0000256" key="2">
    <source>
        <dbReference type="ARBA" id="ARBA00023242"/>
    </source>
</evidence>
<feature type="compositionally biased region" description="Basic and acidic residues" evidence="4">
    <location>
        <begin position="317"/>
        <end position="329"/>
    </location>
</feature>
<feature type="region of interest" description="Disordered" evidence="4">
    <location>
        <begin position="1"/>
        <end position="22"/>
    </location>
</feature>
<dbReference type="SMART" id="SM00501">
    <property type="entry name" value="BRIGHT"/>
    <property type="match status" value="1"/>
</dbReference>
<dbReference type="Pfam" id="PF02928">
    <property type="entry name" value="zf-C5HC2"/>
    <property type="match status" value="1"/>
</dbReference>
<dbReference type="GO" id="GO:0000785">
    <property type="term" value="C:chromatin"/>
    <property type="evidence" value="ECO:0007669"/>
    <property type="project" value="TreeGrafter"/>
</dbReference>
<name>A0AAJ7DTE6_9HYME</name>
<dbReference type="GO" id="GO:0006338">
    <property type="term" value="P:chromatin remodeling"/>
    <property type="evidence" value="ECO:0007669"/>
    <property type="project" value="TreeGrafter"/>
</dbReference>
<feature type="region of interest" description="Disordered" evidence="4">
    <location>
        <begin position="316"/>
        <end position="347"/>
    </location>
</feature>
<reference evidence="9" key="1">
    <citation type="submission" date="2025-08" db="UniProtKB">
        <authorList>
            <consortium name="RefSeq"/>
        </authorList>
    </citation>
    <scope>IDENTIFICATION</scope>
</reference>
<feature type="compositionally biased region" description="Basic and acidic residues" evidence="4">
    <location>
        <begin position="1094"/>
        <end position="1104"/>
    </location>
</feature>
<feature type="compositionally biased region" description="Basic and acidic residues" evidence="4">
    <location>
        <begin position="1112"/>
        <end position="1121"/>
    </location>
</feature>
<dbReference type="KEGG" id="csol:105360764"/>
<dbReference type="Gene3D" id="1.10.150.60">
    <property type="entry name" value="ARID DNA-binding domain"/>
    <property type="match status" value="1"/>
</dbReference>
<keyword evidence="8" id="KW-1185">Reference proteome</keyword>
<dbReference type="Proteomes" id="UP000695007">
    <property type="component" value="Unplaced"/>
</dbReference>
<gene>
    <name evidence="9" type="primary">LOC105360764</name>
</gene>
<feature type="compositionally biased region" description="Polar residues" evidence="4">
    <location>
        <begin position="1195"/>
        <end position="1206"/>
    </location>
</feature>
<dbReference type="SMART" id="SM00545">
    <property type="entry name" value="JmjN"/>
    <property type="match status" value="1"/>
</dbReference>
<dbReference type="PROSITE" id="PS51183">
    <property type="entry name" value="JMJN"/>
    <property type="match status" value="1"/>
</dbReference>
<dbReference type="SUPFAM" id="SSF46774">
    <property type="entry name" value="ARID-like"/>
    <property type="match status" value="1"/>
</dbReference>
<dbReference type="InterPro" id="IPR036431">
    <property type="entry name" value="ARID_dom_sf"/>
</dbReference>
<dbReference type="GO" id="GO:0010468">
    <property type="term" value="P:regulation of gene expression"/>
    <property type="evidence" value="ECO:0007669"/>
    <property type="project" value="TreeGrafter"/>
</dbReference>
<dbReference type="InterPro" id="IPR003347">
    <property type="entry name" value="JmjC_dom"/>
</dbReference>
<dbReference type="RefSeq" id="XP_011496066.1">
    <property type="nucleotide sequence ID" value="XM_011497764.1"/>
</dbReference>
<feature type="compositionally biased region" description="Basic and acidic residues" evidence="4">
    <location>
        <begin position="563"/>
        <end position="582"/>
    </location>
</feature>
<evidence type="ECO:0000259" key="5">
    <source>
        <dbReference type="PROSITE" id="PS51011"/>
    </source>
</evidence>
<keyword evidence="2" id="KW-0539">Nucleus</keyword>
<feature type="compositionally biased region" description="Polar residues" evidence="4">
    <location>
        <begin position="1039"/>
        <end position="1051"/>
    </location>
</feature>
<feature type="region of interest" description="Disordered" evidence="4">
    <location>
        <begin position="563"/>
        <end position="635"/>
    </location>
</feature>
<protein>
    <submittedName>
        <fullName evidence="9">Uncharacterized protein LOC105360764</fullName>
    </submittedName>
</protein>
<feature type="region of interest" description="Disordered" evidence="4">
    <location>
        <begin position="1177"/>
        <end position="1222"/>
    </location>
</feature>
<feature type="coiled-coil region" evidence="3">
    <location>
        <begin position="173"/>
        <end position="200"/>
    </location>
</feature>
<keyword evidence="3" id="KW-0175">Coiled coil</keyword>
<dbReference type="PROSITE" id="PS51011">
    <property type="entry name" value="ARID"/>
    <property type="match status" value="1"/>
</dbReference>
<evidence type="ECO:0000313" key="9">
    <source>
        <dbReference type="RefSeq" id="XP_011496066.1"/>
    </source>
</evidence>
<dbReference type="SMART" id="SM01014">
    <property type="entry name" value="ARID"/>
    <property type="match status" value="1"/>
</dbReference>
<dbReference type="CTD" id="3720"/>
<feature type="region of interest" description="Disordered" evidence="4">
    <location>
        <begin position="283"/>
        <end position="302"/>
    </location>
</feature>
<proteinExistence type="predicted"/>
<dbReference type="CDD" id="cd16870">
    <property type="entry name" value="ARID_JARD2"/>
    <property type="match status" value="1"/>
</dbReference>
<dbReference type="Pfam" id="PF02373">
    <property type="entry name" value="JmjC"/>
    <property type="match status" value="1"/>
</dbReference>
<dbReference type="SMART" id="SM00558">
    <property type="entry name" value="JmjC"/>
    <property type="match status" value="1"/>
</dbReference>
<feature type="compositionally biased region" description="Basic and acidic residues" evidence="4">
    <location>
        <begin position="1072"/>
        <end position="1087"/>
    </location>
</feature>
<dbReference type="Gene3D" id="2.60.120.650">
    <property type="entry name" value="Cupin"/>
    <property type="match status" value="1"/>
</dbReference>
<evidence type="ECO:0000313" key="8">
    <source>
        <dbReference type="Proteomes" id="UP000695007"/>
    </source>
</evidence>
<dbReference type="InterPro" id="IPR004198">
    <property type="entry name" value="Znf_C5HC2"/>
</dbReference>
<feature type="domain" description="ARID" evidence="5">
    <location>
        <begin position="1455"/>
        <end position="1547"/>
    </location>
</feature>
<feature type="region of interest" description="Disordered" evidence="4">
    <location>
        <begin position="946"/>
        <end position="1132"/>
    </location>
</feature>
<dbReference type="GO" id="GO:0005634">
    <property type="term" value="C:nucleus"/>
    <property type="evidence" value="ECO:0007669"/>
    <property type="project" value="UniProtKB-SubCell"/>
</dbReference>
<dbReference type="GeneID" id="105360764"/>
<dbReference type="SUPFAM" id="SSF51197">
    <property type="entry name" value="Clavaminate synthase-like"/>
    <property type="match status" value="1"/>
</dbReference>
<evidence type="ECO:0000256" key="3">
    <source>
        <dbReference type="SAM" id="Coils"/>
    </source>
</evidence>
<accession>A0AAJ7DTE6</accession>
<feature type="compositionally biased region" description="Basic and acidic residues" evidence="4">
    <location>
        <begin position="1563"/>
        <end position="1572"/>
    </location>
</feature>
<feature type="domain" description="JmjN" evidence="6">
    <location>
        <begin position="1391"/>
        <end position="1432"/>
    </location>
</feature>
<evidence type="ECO:0000259" key="6">
    <source>
        <dbReference type="PROSITE" id="PS51183"/>
    </source>
</evidence>
<feature type="compositionally biased region" description="Basic and acidic residues" evidence="4">
    <location>
        <begin position="612"/>
        <end position="633"/>
    </location>
</feature>
<feature type="compositionally biased region" description="Acidic residues" evidence="4">
    <location>
        <begin position="1577"/>
        <end position="1587"/>
    </location>
</feature>